<feature type="active site" description="Charge relay system" evidence="14">
    <location>
        <position position="112"/>
    </location>
</feature>
<accession>A0A248LIG6</accession>
<keyword evidence="7 17" id="KW-0732">Signal</keyword>
<evidence type="ECO:0000256" key="14">
    <source>
        <dbReference type="PIRSR" id="PIRSR611782-1"/>
    </source>
</evidence>
<evidence type="ECO:0000259" key="18">
    <source>
        <dbReference type="PROSITE" id="PS50106"/>
    </source>
</evidence>
<dbReference type="GO" id="GO:0004252">
    <property type="term" value="F:serine-type endopeptidase activity"/>
    <property type="evidence" value="ECO:0007669"/>
    <property type="project" value="InterPro"/>
</dbReference>
<comment type="similarity">
    <text evidence="3">Belongs to the peptidase S1C family.</text>
</comment>
<dbReference type="PANTHER" id="PTHR22939:SF130">
    <property type="entry name" value="PERIPLASMIC SERINE ENDOPROTEASE DEGP-LIKE-RELATED"/>
    <property type="match status" value="1"/>
</dbReference>
<evidence type="ECO:0000256" key="13">
    <source>
        <dbReference type="ARBA" id="ARBA00032850"/>
    </source>
</evidence>
<dbReference type="NCBIfam" id="TIGR02037">
    <property type="entry name" value="degP_htrA_DO"/>
    <property type="match status" value="1"/>
</dbReference>
<evidence type="ECO:0000256" key="4">
    <source>
        <dbReference type="ARBA" id="ARBA00013035"/>
    </source>
</evidence>
<dbReference type="InterPro" id="IPR011782">
    <property type="entry name" value="Pept_S1C_Do"/>
</dbReference>
<dbReference type="PROSITE" id="PS50106">
    <property type="entry name" value="PDZ"/>
    <property type="match status" value="1"/>
</dbReference>
<dbReference type="InterPro" id="IPR036034">
    <property type="entry name" value="PDZ_sf"/>
</dbReference>
<dbReference type="InterPro" id="IPR001940">
    <property type="entry name" value="Peptidase_S1C"/>
</dbReference>
<keyword evidence="10" id="KW-0378">Hydrolase</keyword>
<dbReference type="Gene3D" id="2.30.42.10">
    <property type="match status" value="2"/>
</dbReference>
<dbReference type="SUPFAM" id="SSF50494">
    <property type="entry name" value="Trypsin-like serine proteases"/>
    <property type="match status" value="1"/>
</dbReference>
<evidence type="ECO:0000256" key="6">
    <source>
        <dbReference type="ARBA" id="ARBA00022670"/>
    </source>
</evidence>
<feature type="domain" description="PDZ" evidence="18">
    <location>
        <begin position="264"/>
        <end position="327"/>
    </location>
</feature>
<dbReference type="PANTHER" id="PTHR22939">
    <property type="entry name" value="SERINE PROTEASE FAMILY S1C HTRA-RELATED"/>
    <property type="match status" value="1"/>
</dbReference>
<name>A0A248LIG6_9NEIS</name>
<protein>
    <recommendedName>
        <fullName evidence="5">Probable periplasmic serine endoprotease DegP-like</fullName>
        <ecNumber evidence="4">3.4.21.107</ecNumber>
    </recommendedName>
    <alternativeName>
        <fullName evidence="13">Protease Do</fullName>
    </alternativeName>
</protein>
<sequence>MSFTLKQTFIASSLALSLALSASPSALAASQPPGLPNFAQLVDKEGRAVVNISARQNARTTAASPLPDLAPGDPFFEFFRRFAPPQQQREEAVSLGSGFIISPDGYILTNAHVVARGDEITVKLNDKREYKARLIGADGRTDVALLKIDAHNLPAVELGNPNTLRVGEWVLAIGSPFGFDNTVTSGIVSAKGRQLPDENYVPFIQTDVAVNPGNSGGPLFDMDGKVVGINSQIYSRSGGFMGISFAIPIDVAMQVADQLKQNGRVSRGRLGVQIQDLTKDLAASFGLKSPSGALVNSVEAGGPADKAGIRAGDIVLAVNGQAIKETSDLPRLIGAVKPGQATRIEIWRNQASRTVTVVPDELREADARSAQREAQPKQPTRPAQQQIAPVGLVLADAPPQLLQRLGIRFGLVVQRTSGLATQAGLLPGDVIVGIGTDPVTSFSEFKARIDATPAGAFVPLKVMRGNATLFLPLPVAK</sequence>
<evidence type="ECO:0000256" key="15">
    <source>
        <dbReference type="PIRSR" id="PIRSR611782-2"/>
    </source>
</evidence>
<dbReference type="SUPFAM" id="SSF50156">
    <property type="entry name" value="PDZ domain-like"/>
    <property type="match status" value="2"/>
</dbReference>
<evidence type="ECO:0000256" key="8">
    <source>
        <dbReference type="ARBA" id="ARBA00022737"/>
    </source>
</evidence>
<evidence type="ECO:0000256" key="16">
    <source>
        <dbReference type="SAM" id="MobiDB-lite"/>
    </source>
</evidence>
<gene>
    <name evidence="19" type="primary">mucD</name>
    <name evidence="19" type="ORF">LHGZ1_1717</name>
</gene>
<evidence type="ECO:0000256" key="11">
    <source>
        <dbReference type="ARBA" id="ARBA00022825"/>
    </source>
</evidence>
<keyword evidence="9" id="KW-0574">Periplasm</keyword>
<evidence type="ECO:0000256" key="3">
    <source>
        <dbReference type="ARBA" id="ARBA00010541"/>
    </source>
</evidence>
<proteinExistence type="inferred from homology"/>
<evidence type="ECO:0000256" key="5">
    <source>
        <dbReference type="ARBA" id="ARBA00013958"/>
    </source>
</evidence>
<dbReference type="EC" id="3.4.21.107" evidence="4"/>
<feature type="compositionally biased region" description="Basic and acidic residues" evidence="16">
    <location>
        <begin position="365"/>
        <end position="375"/>
    </location>
</feature>
<evidence type="ECO:0000256" key="10">
    <source>
        <dbReference type="ARBA" id="ARBA00022801"/>
    </source>
</evidence>
<feature type="active site" description="Charge relay system" evidence="14">
    <location>
        <position position="215"/>
    </location>
</feature>
<evidence type="ECO:0000313" key="19">
    <source>
        <dbReference type="EMBL" id="ASJ24548.1"/>
    </source>
</evidence>
<feature type="chain" id="PRO_5044379169" description="Probable periplasmic serine endoprotease DegP-like" evidence="17">
    <location>
        <begin position="29"/>
        <end position="477"/>
    </location>
</feature>
<dbReference type="RefSeq" id="WP_088861938.1">
    <property type="nucleotide sequence ID" value="NZ_CP022115.1"/>
</dbReference>
<reference evidence="20" key="1">
    <citation type="submission" date="2017-06" db="EMBL/GenBank/DDBJ databases">
        <title>Whole genome sequence of Laribacter hongkongensis LHGZ1.</title>
        <authorList>
            <person name="Chen D."/>
            <person name="Wu H."/>
            <person name="Chen J."/>
        </authorList>
    </citation>
    <scope>NUCLEOTIDE SEQUENCE [LARGE SCALE GENOMIC DNA]</scope>
    <source>
        <strain evidence="20">LHGZ1</strain>
    </source>
</reference>
<evidence type="ECO:0000313" key="20">
    <source>
        <dbReference type="Proteomes" id="UP000197424"/>
    </source>
</evidence>
<feature type="binding site" evidence="15">
    <location>
        <position position="112"/>
    </location>
    <ligand>
        <name>substrate</name>
    </ligand>
</feature>
<dbReference type="Pfam" id="PF13180">
    <property type="entry name" value="PDZ_2"/>
    <property type="match status" value="1"/>
</dbReference>
<dbReference type="FunFam" id="2.40.10.120:FF:000007">
    <property type="entry name" value="Periplasmic serine endoprotease DegP-like"/>
    <property type="match status" value="1"/>
</dbReference>
<dbReference type="Gene3D" id="2.40.10.120">
    <property type="match status" value="1"/>
</dbReference>
<evidence type="ECO:0000256" key="17">
    <source>
        <dbReference type="SAM" id="SignalP"/>
    </source>
</evidence>
<keyword evidence="12" id="KW-0346">Stress response</keyword>
<dbReference type="Proteomes" id="UP000197424">
    <property type="component" value="Chromosome"/>
</dbReference>
<dbReference type="EMBL" id="CP022115">
    <property type="protein sequence ID" value="ASJ24548.1"/>
    <property type="molecule type" value="Genomic_DNA"/>
</dbReference>
<feature type="binding site" evidence="15">
    <location>
        <begin position="213"/>
        <end position="215"/>
    </location>
    <ligand>
        <name>substrate</name>
    </ligand>
</feature>
<keyword evidence="11" id="KW-0720">Serine protease</keyword>
<evidence type="ECO:0000256" key="1">
    <source>
        <dbReference type="ARBA" id="ARBA00001772"/>
    </source>
</evidence>
<comment type="catalytic activity">
    <reaction evidence="1">
        <text>Acts on substrates that are at least partially unfolded. The cleavage site P1 residue is normally between a pair of hydrophobic residues, such as Val-|-Val.</text>
        <dbReference type="EC" id="3.4.21.107"/>
    </reaction>
</comment>
<comment type="subcellular location">
    <subcellularLocation>
        <location evidence="2">Periplasm</location>
    </subcellularLocation>
</comment>
<evidence type="ECO:0000256" key="7">
    <source>
        <dbReference type="ARBA" id="ARBA00022729"/>
    </source>
</evidence>
<dbReference type="SMART" id="SM00228">
    <property type="entry name" value="PDZ"/>
    <property type="match status" value="2"/>
</dbReference>
<organism evidence="19 20">
    <name type="scientific">Laribacter hongkongensis</name>
    <dbReference type="NCBI Taxonomy" id="168471"/>
    <lineage>
        <taxon>Bacteria</taxon>
        <taxon>Pseudomonadati</taxon>
        <taxon>Pseudomonadota</taxon>
        <taxon>Betaproteobacteria</taxon>
        <taxon>Neisseriales</taxon>
        <taxon>Aquaspirillaceae</taxon>
        <taxon>Laribacter</taxon>
    </lineage>
</organism>
<feature type="active site" description="Charge relay system" evidence="14">
    <location>
        <position position="142"/>
    </location>
</feature>
<dbReference type="CDD" id="cd10839">
    <property type="entry name" value="cpPDZ1_DegP-like"/>
    <property type="match status" value="1"/>
</dbReference>
<dbReference type="AlphaFoldDB" id="A0A248LIG6"/>
<evidence type="ECO:0000256" key="2">
    <source>
        <dbReference type="ARBA" id="ARBA00004418"/>
    </source>
</evidence>
<dbReference type="GO" id="GO:0042597">
    <property type="term" value="C:periplasmic space"/>
    <property type="evidence" value="ECO:0007669"/>
    <property type="project" value="UniProtKB-SubCell"/>
</dbReference>
<feature type="binding site" evidence="15">
    <location>
        <position position="142"/>
    </location>
    <ligand>
        <name>substrate</name>
    </ligand>
</feature>
<dbReference type="GO" id="GO:0006508">
    <property type="term" value="P:proteolysis"/>
    <property type="evidence" value="ECO:0007669"/>
    <property type="project" value="UniProtKB-KW"/>
</dbReference>
<keyword evidence="8" id="KW-0677">Repeat</keyword>
<dbReference type="InterPro" id="IPR001478">
    <property type="entry name" value="PDZ"/>
</dbReference>
<feature type="signal peptide" evidence="17">
    <location>
        <begin position="1"/>
        <end position="28"/>
    </location>
</feature>
<feature type="region of interest" description="Disordered" evidence="16">
    <location>
        <begin position="365"/>
        <end position="385"/>
    </location>
</feature>
<dbReference type="Pfam" id="PF13365">
    <property type="entry name" value="Trypsin_2"/>
    <property type="match status" value="1"/>
</dbReference>
<dbReference type="OrthoDB" id="9758917at2"/>
<keyword evidence="6" id="KW-0645">Protease</keyword>
<dbReference type="PRINTS" id="PR00834">
    <property type="entry name" value="PROTEASES2C"/>
</dbReference>
<evidence type="ECO:0000256" key="12">
    <source>
        <dbReference type="ARBA" id="ARBA00023016"/>
    </source>
</evidence>
<evidence type="ECO:0000256" key="9">
    <source>
        <dbReference type="ARBA" id="ARBA00022764"/>
    </source>
</evidence>
<dbReference type="InterPro" id="IPR009003">
    <property type="entry name" value="Peptidase_S1_PA"/>
</dbReference>